<dbReference type="SUPFAM" id="SSF52317">
    <property type="entry name" value="Class I glutamine amidotransferase-like"/>
    <property type="match status" value="1"/>
</dbReference>
<accession>A0ABT6ZMQ0</accession>
<evidence type="ECO:0000256" key="2">
    <source>
        <dbReference type="ARBA" id="ARBA00023239"/>
    </source>
</evidence>
<dbReference type="InterPro" id="IPR050325">
    <property type="entry name" value="Prot/Nucl_acid_deglycase"/>
</dbReference>
<evidence type="ECO:0000256" key="1">
    <source>
        <dbReference type="ARBA" id="ARBA00023016"/>
    </source>
</evidence>
<keyword evidence="2" id="KW-0456">Lyase</keyword>
<dbReference type="Gene3D" id="3.40.50.880">
    <property type="match status" value="1"/>
</dbReference>
<dbReference type="Pfam" id="PF01965">
    <property type="entry name" value="DJ-1_PfpI"/>
    <property type="match status" value="1"/>
</dbReference>
<dbReference type="PANTHER" id="PTHR48094:SF11">
    <property type="entry name" value="GLUTATHIONE-INDEPENDENT GLYOXALASE HSP31-RELATED"/>
    <property type="match status" value="1"/>
</dbReference>
<reference evidence="5" key="1">
    <citation type="submission" date="2023-05" db="EMBL/GenBank/DDBJ databases">
        <title>[olsenella] sp. nov., isolated from a pig farm feces dump.</title>
        <authorList>
            <person name="Chang Y.-H."/>
        </authorList>
    </citation>
    <scope>NUCLEOTIDE SEQUENCE</scope>
    <source>
        <strain evidence="5">YH-ols2217</strain>
    </source>
</reference>
<comment type="similarity">
    <text evidence="3">Belongs to the peptidase C56 family. HSP31-like subfamily.</text>
</comment>
<dbReference type="EMBL" id="JASJEX010000005">
    <property type="protein sequence ID" value="MDJ1130335.1"/>
    <property type="molecule type" value="Genomic_DNA"/>
</dbReference>
<comment type="caution">
    <text evidence="5">The sequence shown here is derived from an EMBL/GenBank/DDBJ whole genome shotgun (WGS) entry which is preliminary data.</text>
</comment>
<sequence length="227" mass="24184">MKKVLVAVTNHDHFDKIQRATGLWLSEAVDFQAVMERNGVHVDYVSPDGGWVPIDAASLAPDSMNEACWRYYGDPAYCHHYLRDSLAADDVDPSQYEAIYFAGGHGVLWDFPTSTALASIAEAIWAAGGVVSSTCHGCAGLLGMRASDGAPFVAGKHLTGFSNEEEQACGLADAVPFSTQDALQEQGAGYQAAKPFSVHVIRDGNLVTGQNPQSAATVAKKVLNLIK</sequence>
<feature type="domain" description="DJ-1/PfpI" evidence="4">
    <location>
        <begin position="27"/>
        <end position="224"/>
    </location>
</feature>
<keyword evidence="1" id="KW-0346">Stress response</keyword>
<dbReference type="Proteomes" id="UP001431693">
    <property type="component" value="Unassembled WGS sequence"/>
</dbReference>
<dbReference type="InterPro" id="IPR029062">
    <property type="entry name" value="Class_I_gatase-like"/>
</dbReference>
<proteinExistence type="inferred from homology"/>
<dbReference type="InterPro" id="IPR002818">
    <property type="entry name" value="DJ-1/PfpI"/>
</dbReference>
<organism evidence="5 6">
    <name type="scientific">Kribbibacterium absianum</name>
    <dbReference type="NCBI Taxonomy" id="3044210"/>
    <lineage>
        <taxon>Bacteria</taxon>
        <taxon>Bacillati</taxon>
        <taxon>Actinomycetota</taxon>
        <taxon>Coriobacteriia</taxon>
        <taxon>Coriobacteriales</taxon>
        <taxon>Kribbibacteriaceae</taxon>
        <taxon>Kribbibacterium</taxon>
    </lineage>
</organism>
<evidence type="ECO:0000313" key="6">
    <source>
        <dbReference type="Proteomes" id="UP001431693"/>
    </source>
</evidence>
<dbReference type="PANTHER" id="PTHR48094">
    <property type="entry name" value="PROTEIN/NUCLEIC ACID DEGLYCASE DJ-1-RELATED"/>
    <property type="match status" value="1"/>
</dbReference>
<keyword evidence="6" id="KW-1185">Reference proteome</keyword>
<evidence type="ECO:0000259" key="4">
    <source>
        <dbReference type="Pfam" id="PF01965"/>
    </source>
</evidence>
<gene>
    <name evidence="5" type="ORF">QJ043_09630</name>
</gene>
<evidence type="ECO:0000256" key="3">
    <source>
        <dbReference type="ARBA" id="ARBA00038493"/>
    </source>
</evidence>
<evidence type="ECO:0000313" key="5">
    <source>
        <dbReference type="EMBL" id="MDJ1130335.1"/>
    </source>
</evidence>
<name>A0ABT6ZMQ0_9ACTN</name>
<dbReference type="RefSeq" id="WP_283713429.1">
    <property type="nucleotide sequence ID" value="NZ_JASJEW010000004.1"/>
</dbReference>
<dbReference type="CDD" id="cd03141">
    <property type="entry name" value="GATase1_Hsp31_like"/>
    <property type="match status" value="1"/>
</dbReference>
<protein>
    <submittedName>
        <fullName evidence="5">Type 1 glutamine amidotransferase domain-containing protein</fullName>
    </submittedName>
</protein>
<keyword evidence="5" id="KW-0315">Glutamine amidotransferase</keyword>